<dbReference type="InterPro" id="IPR006626">
    <property type="entry name" value="PbH1"/>
</dbReference>
<sequence>MNCFATKFVCYRLAAGVMIMQLTALCCAGTIFVDPNGSDDDPGSSSRPVSTITKAVDLASENDVIFIREGQYDLNNTLKIYNKKNIILRASKDESPRLVFKGAKTYGILIGVNSSGITIDGLDIAWSSASNGNIIGIGGKDVVIKNNHIYFSKSSLASKYDGIKILDMAENILIEDNEISGAPQQCIDSVGGTRITVRRNLLYRCSNAVVLKGGASHNVIESNNIFDMKYGAIGVGGFTSAKFITKDYENLDTTVRDNFISYTIDRNIGGGIFLRGAVSGKVYNNTIIGAGIHVKSGGSPKHPEFNSRNNRISDNIILSTGDDGIVVIDEKNGAGLTLENNCYWRGKGSGEFKVNGVWYGYLDFKTKFKFDVNSVFGDPQYERNFALPGNSPCSAMGIKTLREGRLKLPVYERS</sequence>
<feature type="domain" description="Right handed beta helix" evidence="1">
    <location>
        <begin position="254"/>
        <end position="350"/>
    </location>
</feature>
<dbReference type="InterPro" id="IPR012334">
    <property type="entry name" value="Pectin_lyas_fold"/>
</dbReference>
<organism evidence="2">
    <name type="scientific">hydrothermal vent metagenome</name>
    <dbReference type="NCBI Taxonomy" id="652676"/>
    <lineage>
        <taxon>unclassified sequences</taxon>
        <taxon>metagenomes</taxon>
        <taxon>ecological metagenomes</taxon>
    </lineage>
</organism>
<dbReference type="AlphaFoldDB" id="A0A3B0YIU2"/>
<dbReference type="InterPro" id="IPR039448">
    <property type="entry name" value="Beta_helix"/>
</dbReference>
<evidence type="ECO:0000259" key="1">
    <source>
        <dbReference type="Pfam" id="PF13229"/>
    </source>
</evidence>
<accession>A0A3B0YIU2</accession>
<dbReference type="EMBL" id="UOFN01000054">
    <property type="protein sequence ID" value="VAW76053.1"/>
    <property type="molecule type" value="Genomic_DNA"/>
</dbReference>
<name>A0A3B0YIU2_9ZZZZ</name>
<dbReference type="Pfam" id="PF13229">
    <property type="entry name" value="Beta_helix"/>
    <property type="match status" value="2"/>
</dbReference>
<dbReference type="InterPro" id="IPR011050">
    <property type="entry name" value="Pectin_lyase_fold/virulence"/>
</dbReference>
<dbReference type="PANTHER" id="PTHR36453:SF1">
    <property type="entry name" value="RIGHT HANDED BETA HELIX DOMAIN-CONTAINING PROTEIN"/>
    <property type="match status" value="1"/>
</dbReference>
<evidence type="ECO:0000313" key="2">
    <source>
        <dbReference type="EMBL" id="VAW76053.1"/>
    </source>
</evidence>
<feature type="domain" description="Right handed beta helix" evidence="1">
    <location>
        <begin position="100"/>
        <end position="239"/>
    </location>
</feature>
<reference evidence="2" key="1">
    <citation type="submission" date="2018-06" db="EMBL/GenBank/DDBJ databases">
        <authorList>
            <person name="Zhirakovskaya E."/>
        </authorList>
    </citation>
    <scope>NUCLEOTIDE SEQUENCE</scope>
</reference>
<dbReference type="PANTHER" id="PTHR36453">
    <property type="entry name" value="SECRETED PROTEIN-RELATED"/>
    <property type="match status" value="1"/>
</dbReference>
<dbReference type="Gene3D" id="2.160.20.10">
    <property type="entry name" value="Single-stranded right-handed beta-helix, Pectin lyase-like"/>
    <property type="match status" value="1"/>
</dbReference>
<protein>
    <recommendedName>
        <fullName evidence="1">Right handed beta helix domain-containing protein</fullName>
    </recommendedName>
</protein>
<dbReference type="SUPFAM" id="SSF51126">
    <property type="entry name" value="Pectin lyase-like"/>
    <property type="match status" value="1"/>
</dbReference>
<gene>
    <name evidence="2" type="ORF">MNBD_GAMMA15-2110</name>
</gene>
<dbReference type="SMART" id="SM00710">
    <property type="entry name" value="PbH1"/>
    <property type="match status" value="6"/>
</dbReference>
<proteinExistence type="predicted"/>